<dbReference type="InterPro" id="IPR011009">
    <property type="entry name" value="Kinase-like_dom_sf"/>
</dbReference>
<evidence type="ECO:0000313" key="20">
    <source>
        <dbReference type="RefSeq" id="XP_006564610.2"/>
    </source>
</evidence>
<feature type="compositionally biased region" description="Polar residues" evidence="14">
    <location>
        <begin position="1166"/>
        <end position="1176"/>
    </location>
</feature>
<dbReference type="Pfam" id="PF00069">
    <property type="entry name" value="Pkinase"/>
    <property type="match status" value="1"/>
</dbReference>
<evidence type="ECO:0000256" key="3">
    <source>
        <dbReference type="ARBA" id="ARBA00022527"/>
    </source>
</evidence>
<feature type="compositionally biased region" description="Low complexity" evidence="14">
    <location>
        <begin position="1308"/>
        <end position="1317"/>
    </location>
</feature>
<feature type="binding site" evidence="13">
    <location>
        <position position="1375"/>
    </location>
    <ligand>
        <name>ATP</name>
        <dbReference type="ChEBI" id="CHEBI:30616"/>
    </ligand>
</feature>
<feature type="domain" description="Phorbol-ester/DAG-type" evidence="16">
    <location>
        <begin position="107"/>
        <end position="157"/>
    </location>
</feature>
<dbReference type="PROSITE" id="PS51285">
    <property type="entry name" value="AGC_KINASE_CTER"/>
    <property type="match status" value="1"/>
</dbReference>
<keyword evidence="10" id="KW-0418">Kinase</keyword>
<evidence type="ECO:0000259" key="17">
    <source>
        <dbReference type="PROSITE" id="PS51285"/>
    </source>
</evidence>
<dbReference type="PROSITE" id="PS00479">
    <property type="entry name" value="ZF_DAG_PE_1"/>
    <property type="match status" value="1"/>
</dbReference>
<keyword evidence="6" id="KW-0479">Metal-binding</keyword>
<dbReference type="PROSITE" id="PS00107">
    <property type="entry name" value="PROTEIN_KINASE_ATP"/>
    <property type="match status" value="1"/>
</dbReference>
<evidence type="ECO:0000256" key="5">
    <source>
        <dbReference type="ARBA" id="ARBA00022679"/>
    </source>
</evidence>
<feature type="region of interest" description="Disordered" evidence="14">
    <location>
        <begin position="1001"/>
        <end position="1023"/>
    </location>
</feature>
<feature type="region of interest" description="Disordered" evidence="14">
    <location>
        <begin position="744"/>
        <end position="772"/>
    </location>
</feature>
<evidence type="ECO:0000259" key="16">
    <source>
        <dbReference type="PROSITE" id="PS50081"/>
    </source>
</evidence>
<dbReference type="PROSITE" id="PS00108">
    <property type="entry name" value="PROTEIN_KINASE_ST"/>
    <property type="match status" value="1"/>
</dbReference>
<keyword evidence="8 13" id="KW-0547">Nucleotide-binding</keyword>
<dbReference type="FunFam" id="3.30.200.20:FF:000080">
    <property type="entry name" value="Protein kinase C"/>
    <property type="match status" value="1"/>
</dbReference>
<dbReference type="Gene3D" id="1.10.510.10">
    <property type="entry name" value="Transferase(Phosphotransferase) domain 1"/>
    <property type="match status" value="1"/>
</dbReference>
<feature type="compositionally biased region" description="Low complexity" evidence="14">
    <location>
        <begin position="1218"/>
        <end position="1243"/>
    </location>
</feature>
<dbReference type="SMART" id="SM00220">
    <property type="entry name" value="S_TKc"/>
    <property type="match status" value="1"/>
</dbReference>
<protein>
    <recommendedName>
        <fullName evidence="2">protein kinase C</fullName>
        <ecNumber evidence="2">2.7.11.13</ecNumber>
    </recommendedName>
</protein>
<reference evidence="20" key="2">
    <citation type="submission" date="2025-04" db="UniProtKB">
        <authorList>
            <consortium name="RefSeq"/>
        </authorList>
    </citation>
    <scope>IDENTIFICATION</scope>
    <source>
        <strain evidence="20">DH4</strain>
        <tissue evidence="20">Whole body</tissue>
    </source>
</reference>
<dbReference type="RefSeq" id="XP_006564610.2">
    <property type="nucleotide sequence ID" value="XM_006564547.3"/>
</dbReference>
<feature type="region of interest" description="Disordered" evidence="14">
    <location>
        <begin position="1303"/>
        <end position="1331"/>
    </location>
</feature>
<evidence type="ECO:0000256" key="13">
    <source>
        <dbReference type="PROSITE-ProRule" id="PRU10141"/>
    </source>
</evidence>
<dbReference type="InterPro" id="IPR008271">
    <property type="entry name" value="Ser/Thr_kinase_AS"/>
</dbReference>
<evidence type="ECO:0000313" key="18">
    <source>
        <dbReference type="EnsemblMetazoa" id="XP_006564610"/>
    </source>
</evidence>
<keyword evidence="12 13" id="KW-0067">ATP-binding</keyword>
<dbReference type="InterPro" id="IPR017892">
    <property type="entry name" value="Pkinase_C"/>
</dbReference>
<feature type="region of interest" description="Disordered" evidence="14">
    <location>
        <begin position="1197"/>
        <end position="1265"/>
    </location>
</feature>
<gene>
    <name evidence="20" type="primary">LOC411270</name>
</gene>
<keyword evidence="7" id="KW-0677">Repeat</keyword>
<dbReference type="GeneID" id="411270"/>
<dbReference type="OrthoDB" id="63267at2759"/>
<evidence type="ECO:0000259" key="15">
    <source>
        <dbReference type="PROSITE" id="PS50011"/>
    </source>
</evidence>
<dbReference type="SMART" id="SM00109">
    <property type="entry name" value="C1"/>
    <property type="match status" value="2"/>
</dbReference>
<dbReference type="Pfam" id="PF00130">
    <property type="entry name" value="C1_1"/>
    <property type="match status" value="2"/>
</dbReference>
<feature type="compositionally biased region" description="Polar residues" evidence="14">
    <location>
        <begin position="1004"/>
        <end position="1023"/>
    </location>
</feature>
<dbReference type="EC" id="2.7.11.13" evidence="2"/>
<evidence type="ECO:0000256" key="10">
    <source>
        <dbReference type="ARBA" id="ARBA00022777"/>
    </source>
</evidence>
<keyword evidence="3" id="KW-0723">Serine/threonine-protein kinase</keyword>
<dbReference type="KEGG" id="ame:411270"/>
<feature type="region of interest" description="Disordered" evidence="14">
    <location>
        <begin position="578"/>
        <end position="660"/>
    </location>
</feature>
<evidence type="ECO:0000256" key="2">
    <source>
        <dbReference type="ARBA" id="ARBA00012429"/>
    </source>
</evidence>
<comment type="similarity">
    <text evidence="1">Belongs to the protein kinase superfamily. AGC Ser/Thr protein kinase family. PKC subfamily.</text>
</comment>
<dbReference type="PROSITE" id="PS50011">
    <property type="entry name" value="PROTEIN_KINASE_DOM"/>
    <property type="match status" value="1"/>
</dbReference>
<accession>A0A8B6Z005</accession>
<feature type="compositionally biased region" description="Polar residues" evidence="14">
    <location>
        <begin position="1147"/>
        <end position="1156"/>
    </location>
</feature>
<dbReference type="Pfam" id="PF00433">
    <property type="entry name" value="Pkinase_C"/>
    <property type="match status" value="1"/>
</dbReference>
<feature type="region of interest" description="Disordered" evidence="14">
    <location>
        <begin position="1050"/>
        <end position="1177"/>
    </location>
</feature>
<feature type="compositionally biased region" description="Basic and acidic residues" evidence="14">
    <location>
        <begin position="1132"/>
        <end position="1142"/>
    </location>
</feature>
<dbReference type="Proteomes" id="UP000005203">
    <property type="component" value="Linkage group LG8"/>
</dbReference>
<evidence type="ECO:0000256" key="9">
    <source>
        <dbReference type="ARBA" id="ARBA00022771"/>
    </source>
</evidence>
<feature type="compositionally biased region" description="Basic residues" evidence="14">
    <location>
        <begin position="1204"/>
        <end position="1217"/>
    </location>
</feature>
<dbReference type="Gene3D" id="3.30.60.20">
    <property type="match status" value="2"/>
</dbReference>
<keyword evidence="9" id="KW-0863">Zinc-finger</keyword>
<feature type="compositionally biased region" description="Basic and acidic residues" evidence="14">
    <location>
        <begin position="1087"/>
        <end position="1098"/>
    </location>
</feature>
<feature type="compositionally biased region" description="Basic residues" evidence="14">
    <location>
        <begin position="400"/>
        <end position="414"/>
    </location>
</feature>
<dbReference type="SUPFAM" id="SSF56112">
    <property type="entry name" value="Protein kinase-like (PK-like)"/>
    <property type="match status" value="1"/>
</dbReference>
<feature type="region of interest" description="Disordered" evidence="14">
    <location>
        <begin position="375"/>
        <end position="451"/>
    </location>
</feature>
<feature type="compositionally biased region" description="Basic and acidic residues" evidence="14">
    <location>
        <begin position="932"/>
        <end position="949"/>
    </location>
</feature>
<dbReference type="SUPFAM" id="SSF57889">
    <property type="entry name" value="Cysteine-rich domain"/>
    <property type="match status" value="2"/>
</dbReference>
<accession>A0A7M7GRP3</accession>
<organism evidence="18">
    <name type="scientific">Apis mellifera</name>
    <name type="common">Honeybee</name>
    <dbReference type="NCBI Taxonomy" id="7460"/>
    <lineage>
        <taxon>Eukaryota</taxon>
        <taxon>Metazoa</taxon>
        <taxon>Ecdysozoa</taxon>
        <taxon>Arthropoda</taxon>
        <taxon>Hexapoda</taxon>
        <taxon>Insecta</taxon>
        <taxon>Pterygota</taxon>
        <taxon>Neoptera</taxon>
        <taxon>Endopterygota</taxon>
        <taxon>Hymenoptera</taxon>
        <taxon>Apocrita</taxon>
        <taxon>Aculeata</taxon>
        <taxon>Apoidea</taxon>
        <taxon>Anthophila</taxon>
        <taxon>Apidae</taxon>
        <taxon>Apis</taxon>
    </lineage>
</organism>
<dbReference type="InterPro" id="IPR020454">
    <property type="entry name" value="DAG/PE-bd"/>
</dbReference>
<dbReference type="InterPro" id="IPR002219">
    <property type="entry name" value="PKC_DAG/PE"/>
</dbReference>
<evidence type="ECO:0000256" key="12">
    <source>
        <dbReference type="ARBA" id="ARBA00022840"/>
    </source>
</evidence>
<dbReference type="PANTHER" id="PTHR24351">
    <property type="entry name" value="RIBOSOMAL PROTEIN S6 KINASE"/>
    <property type="match status" value="1"/>
</dbReference>
<feature type="compositionally biased region" description="Polar residues" evidence="14">
    <location>
        <begin position="1071"/>
        <end position="1086"/>
    </location>
</feature>
<dbReference type="EnsemblMetazoa" id="XM_006564547">
    <property type="protein sequence ID" value="XP_006564610"/>
    <property type="gene ID" value="LOC411270"/>
</dbReference>
<evidence type="ECO:0000256" key="14">
    <source>
        <dbReference type="SAM" id="MobiDB-lite"/>
    </source>
</evidence>
<feature type="region of interest" description="Disordered" evidence="14">
    <location>
        <begin position="1"/>
        <end position="39"/>
    </location>
</feature>
<dbReference type="GO" id="GO:0008270">
    <property type="term" value="F:zinc ion binding"/>
    <property type="evidence" value="ECO:0007669"/>
    <property type="project" value="UniProtKB-KW"/>
</dbReference>
<evidence type="ECO:0000256" key="6">
    <source>
        <dbReference type="ARBA" id="ARBA00022723"/>
    </source>
</evidence>
<dbReference type="Gene3D" id="3.30.200.20">
    <property type="entry name" value="Phosphorylase Kinase, domain 1"/>
    <property type="match status" value="1"/>
</dbReference>
<feature type="domain" description="Phorbol-ester/DAG-type" evidence="16">
    <location>
        <begin position="179"/>
        <end position="210"/>
    </location>
</feature>
<proteinExistence type="inferred from homology"/>
<evidence type="ECO:0000256" key="4">
    <source>
        <dbReference type="ARBA" id="ARBA00022553"/>
    </source>
</evidence>
<evidence type="ECO:0000256" key="8">
    <source>
        <dbReference type="ARBA" id="ARBA00022741"/>
    </source>
</evidence>
<reference evidence="18" key="1">
    <citation type="submission" date="2021-01" db="UniProtKB">
        <authorList>
            <consortium name="EnsemblMetazoa"/>
        </authorList>
    </citation>
    <scope>IDENTIFICATION</scope>
    <source>
        <strain evidence="18">DH4</strain>
    </source>
</reference>
<dbReference type="InterPro" id="IPR046349">
    <property type="entry name" value="C1-like_sf"/>
</dbReference>
<keyword evidence="5" id="KW-0808">Transferase</keyword>
<feature type="compositionally biased region" description="Basic residues" evidence="14">
    <location>
        <begin position="1114"/>
        <end position="1126"/>
    </location>
</feature>
<keyword evidence="4" id="KW-0597">Phosphoprotein</keyword>
<feature type="compositionally biased region" description="Basic and acidic residues" evidence="14">
    <location>
        <begin position="280"/>
        <end position="293"/>
    </location>
</feature>
<dbReference type="FunFam" id="3.30.60.20:FF:000008">
    <property type="entry name" value="Protein kinase C theta"/>
    <property type="match status" value="1"/>
</dbReference>
<dbReference type="InterPro" id="IPR000719">
    <property type="entry name" value="Prot_kinase_dom"/>
</dbReference>
<dbReference type="PRINTS" id="PR00008">
    <property type="entry name" value="DAGPEDOMAIN"/>
</dbReference>
<sequence>MMFTAGAHAKKRNAGSGSGRKSSADRRSPQTHVSSEGYTYRTRIPILNPTDLPPASSIGKTYVYKTRVPRRDIVVGSSPRETNNIGGGAITKRRGAVKHNKVHVVRGHKLVAKFFSQPTFCAFCKDFLWGFGKQGYQCQACQTAVHKKCHDKLLTKCPESGKQSENTIYLRERFKVDVPHRFRLHTFMSPTFCDHCGSMLYGFFRQGVRCDGTNRLRRDRPTIKIRCQALKDNPALRQHNERHEKSVGELLVEKFLIKDKKLEEENEKKRRQQRLFHQISLDRERDKEKQEKKEEEEEEEEMDEERDLQQVKNKITRRFTRRRSSADIQLDAEQIERKVAYAQVQAKVLDSLVAEEQAEIENEVRRGTLIKKGRKPVPGFFRNVDGDSVSQSEEEAAAQKMRKTLKKMKKRKKTTEKPSPPETNEDCSRLCQSDVPNNEEEIEKSNTFNVESNSVPDFSAAVWNGGGVEQFRESVRIPIPKKVPMEKLDKRHIEEEKEEEEEEREYEVVLPVKKPYVKDTSRNSVYFTVKTPPEAATRKNDPLKKFEISTKSGEGDTINRVLPAKSIPVDGDKIIGKQKKTVGFAGGTKLEESTMGKVASKQKKKKTIDDGPSSRIEASSVTPSVDPLASESSAGEALPSGADRLPKASKINTDENNAVEAPKRVLRGAQYLANPTKAEDVAVLSDLSGNVVDEAVTLNATRAAPPGGKTAGRIGEPVEILGRDDASSSAADDATEQLVTEKKIILEGTEGDAQKKEPRIDEVDENGREEVRGSSIDRKMVKLDISLLELGKEKKVEVIDKEASKRGVDIKIEDKESKIDNEPASMTMDQKSLKQFIPVDENKIEKMVNGEKFESLSKSTSSESIDFWSEIKGPDSPKSGGRLSNGGFSFVDSKSSGQGVEDLGGGQLEKKKETEAKISVASPPTELSNIHVIHEEERRTEENSSKSKSETLSSIRLELDKGDSAIPKKERLKKKKNLSININQAQTEAYSTVKKALLKREDSTVSSNSVASTPDTSVPASEVSTPIAEISLPVINIENVSTSPVNSLLDSQILDEEDEPKTPTNEWADVESQSKISKWNDENVNSVEREVVQEEPSKDTSVNTSPEGSPESSKKKKVVRKKKSSTIKKSSGKKESGKDSGKKNASGKKSCSSKGQEISKPVEANSCKNSPKNAPSQRPLDLIRMFYTTPSALLTATPRDLSKVRRAKIKRRKHHSRTPSVSSDSTGSTTSTATTESSGSTCTELDDDPEHKRMNSTRSNDSGFDGSPRISNCDMACHKKCEKLTGNLCGLNQKLVAEALQSLKRAPSQSSDNQRNSDSSDHFPSGRITPPATNLPRFKKYNVTDFNFLKVLGKGSFGKVLLAELRGTECVYAVKCLKKDVVLEDDDVECTLIERKVLTLATRHPYLCHLFCTFQTDSHLFFVMEYLNGGDLMFHIQKSGRFPEPRARFYAAEIWSGLNFLHKKGIVYRDLKLDNVLLDYEGHIRIADFGMCKLQIFLDRTADTFCGTPDYMAPEIIKGLKYNQAVDWWSYGVLLYEMLTGQSPFSGCDEDELFWSICNERPFIPRYLSQDSTDILIALLEKDSGKRLPGHEIALHSFFQTLPWDRLERRQLEPPFKPALDHTLDTKYFDTAFTAERPRLSPVPEQILASMDQGVFRGFSYTNPNATD</sequence>
<feature type="domain" description="AGC-kinase C-terminal" evidence="17">
    <location>
        <begin position="1600"/>
        <end position="1668"/>
    </location>
</feature>
<feature type="compositionally biased region" description="Basic and acidic residues" evidence="14">
    <location>
        <begin position="752"/>
        <end position="772"/>
    </location>
</feature>
<dbReference type="InterPro" id="IPR017441">
    <property type="entry name" value="Protein_kinase_ATP_BS"/>
</dbReference>
<feature type="region of interest" description="Disordered" evidence="14">
    <location>
        <begin position="267"/>
        <end position="309"/>
    </location>
</feature>
<feature type="domain" description="Protein kinase" evidence="15">
    <location>
        <begin position="1346"/>
        <end position="1599"/>
    </location>
</feature>
<dbReference type="SMART" id="SM00133">
    <property type="entry name" value="S_TK_X"/>
    <property type="match status" value="1"/>
</dbReference>
<dbReference type="GO" id="GO:0005524">
    <property type="term" value="F:ATP binding"/>
    <property type="evidence" value="ECO:0007669"/>
    <property type="project" value="UniProtKB-UniRule"/>
</dbReference>
<feature type="compositionally biased region" description="Acidic residues" evidence="14">
    <location>
        <begin position="294"/>
        <end position="306"/>
    </location>
</feature>
<feature type="region of interest" description="Disordered" evidence="14">
    <location>
        <begin position="853"/>
        <end position="957"/>
    </location>
</feature>
<evidence type="ECO:0000256" key="7">
    <source>
        <dbReference type="ARBA" id="ARBA00022737"/>
    </source>
</evidence>
<dbReference type="GO" id="GO:0004697">
    <property type="term" value="F:diacylglycerol-dependent serine/threonine kinase activity"/>
    <property type="evidence" value="ECO:0007669"/>
    <property type="project" value="UniProtKB-EC"/>
</dbReference>
<name>A0A7M7GRP3_APIME</name>
<evidence type="ECO:0000256" key="11">
    <source>
        <dbReference type="ARBA" id="ARBA00022833"/>
    </source>
</evidence>
<dbReference type="FunFam" id="1.10.510.10:FF:000023">
    <property type="entry name" value="Protein kinase C"/>
    <property type="match status" value="1"/>
</dbReference>
<keyword evidence="11" id="KW-0862">Zinc</keyword>
<keyword evidence="19" id="KW-1185">Reference proteome</keyword>
<evidence type="ECO:0000313" key="19">
    <source>
        <dbReference type="Proteomes" id="UP000005203"/>
    </source>
</evidence>
<dbReference type="PROSITE" id="PS50081">
    <property type="entry name" value="ZF_DAG_PE_2"/>
    <property type="match status" value="2"/>
</dbReference>
<dbReference type="CDD" id="cd20834">
    <property type="entry name" value="C1_nPKC_theta-like_rpt1"/>
    <property type="match status" value="1"/>
</dbReference>
<evidence type="ECO:0000256" key="1">
    <source>
        <dbReference type="ARBA" id="ARBA00005490"/>
    </source>
</evidence>
<dbReference type="InterPro" id="IPR000961">
    <property type="entry name" value="AGC-kinase_C"/>
</dbReference>